<dbReference type="Pfam" id="PF02782">
    <property type="entry name" value="FGGY_C"/>
    <property type="match status" value="1"/>
</dbReference>
<accession>A0A936YR16</accession>
<evidence type="ECO:0000256" key="3">
    <source>
        <dbReference type="ARBA" id="ARBA00022777"/>
    </source>
</evidence>
<comment type="caution">
    <text evidence="7">The sequence shown here is derived from an EMBL/GenBank/DDBJ whole genome shotgun (WGS) entry which is preliminary data.</text>
</comment>
<keyword evidence="2 4" id="KW-0808">Transferase</keyword>
<dbReference type="Pfam" id="PF00370">
    <property type="entry name" value="FGGY_N"/>
    <property type="match status" value="1"/>
</dbReference>
<dbReference type="GO" id="GO:0005975">
    <property type="term" value="P:carbohydrate metabolic process"/>
    <property type="evidence" value="ECO:0007669"/>
    <property type="project" value="InterPro"/>
</dbReference>
<keyword evidence="8" id="KW-1185">Reference proteome</keyword>
<evidence type="ECO:0000256" key="1">
    <source>
        <dbReference type="ARBA" id="ARBA00009156"/>
    </source>
</evidence>
<dbReference type="Gene3D" id="3.30.420.40">
    <property type="match status" value="2"/>
</dbReference>
<evidence type="ECO:0008006" key="9">
    <source>
        <dbReference type="Google" id="ProtNLM"/>
    </source>
</evidence>
<feature type="domain" description="Carbohydrate kinase FGGY N-terminal" evidence="5">
    <location>
        <begin position="7"/>
        <end position="242"/>
    </location>
</feature>
<dbReference type="EMBL" id="JAEQNC010000019">
    <property type="protein sequence ID" value="MBL0375160.1"/>
    <property type="molecule type" value="Genomic_DNA"/>
</dbReference>
<proteinExistence type="inferred from homology"/>
<dbReference type="InterPro" id="IPR018483">
    <property type="entry name" value="Carb_kinase_FGGY_CS"/>
</dbReference>
<evidence type="ECO:0000313" key="8">
    <source>
        <dbReference type="Proteomes" id="UP000633219"/>
    </source>
</evidence>
<protein>
    <recommendedName>
        <fullName evidence="9">Carbohydrate kinase</fullName>
    </recommendedName>
</protein>
<dbReference type="InterPro" id="IPR043129">
    <property type="entry name" value="ATPase_NBD"/>
</dbReference>
<comment type="similarity">
    <text evidence="1 4">Belongs to the FGGY kinase family.</text>
</comment>
<dbReference type="InterPro" id="IPR018485">
    <property type="entry name" value="FGGY_C"/>
</dbReference>
<dbReference type="GO" id="GO:0016773">
    <property type="term" value="F:phosphotransferase activity, alcohol group as acceptor"/>
    <property type="evidence" value="ECO:0007669"/>
    <property type="project" value="InterPro"/>
</dbReference>
<evidence type="ECO:0000259" key="5">
    <source>
        <dbReference type="Pfam" id="PF00370"/>
    </source>
</evidence>
<evidence type="ECO:0000256" key="4">
    <source>
        <dbReference type="RuleBase" id="RU003733"/>
    </source>
</evidence>
<name>A0A936YR16_9HYPH</name>
<evidence type="ECO:0000256" key="2">
    <source>
        <dbReference type="ARBA" id="ARBA00022679"/>
    </source>
</evidence>
<dbReference type="RefSeq" id="WP_201663707.1">
    <property type="nucleotide sequence ID" value="NZ_JAEQNC010000019.1"/>
</dbReference>
<dbReference type="GO" id="GO:0016301">
    <property type="term" value="F:kinase activity"/>
    <property type="evidence" value="ECO:0007669"/>
    <property type="project" value="UniProtKB-KW"/>
</dbReference>
<evidence type="ECO:0000259" key="6">
    <source>
        <dbReference type="Pfam" id="PF02782"/>
    </source>
</evidence>
<dbReference type="PROSITE" id="PS00445">
    <property type="entry name" value="FGGY_KINASES_2"/>
    <property type="match status" value="1"/>
</dbReference>
<gene>
    <name evidence="7" type="ORF">JJB09_24395</name>
</gene>
<dbReference type="PANTHER" id="PTHR43095">
    <property type="entry name" value="SUGAR KINASE"/>
    <property type="match status" value="1"/>
</dbReference>
<feature type="domain" description="Carbohydrate kinase FGGY C-terminal" evidence="6">
    <location>
        <begin position="252"/>
        <end position="433"/>
    </location>
</feature>
<keyword evidence="3 4" id="KW-0418">Kinase</keyword>
<evidence type="ECO:0000313" key="7">
    <source>
        <dbReference type="EMBL" id="MBL0375160.1"/>
    </source>
</evidence>
<dbReference type="Proteomes" id="UP000633219">
    <property type="component" value="Unassembled WGS sequence"/>
</dbReference>
<dbReference type="AlphaFoldDB" id="A0A936YR16"/>
<dbReference type="InterPro" id="IPR000577">
    <property type="entry name" value="Carb_kinase_FGGY"/>
</dbReference>
<dbReference type="PIRSF" id="PIRSF000538">
    <property type="entry name" value="GlpK"/>
    <property type="match status" value="1"/>
</dbReference>
<dbReference type="InterPro" id="IPR050406">
    <property type="entry name" value="FGGY_Carb_Kinase"/>
</dbReference>
<dbReference type="PANTHER" id="PTHR43095:SF5">
    <property type="entry name" value="XYLULOSE KINASE"/>
    <property type="match status" value="1"/>
</dbReference>
<reference evidence="7" key="1">
    <citation type="submission" date="2021-01" db="EMBL/GenBank/DDBJ databases">
        <title>Rhizobium sp. strain KVB221 16S ribosomal RNA gene Genome sequencing and assembly.</title>
        <authorList>
            <person name="Kang M."/>
        </authorList>
    </citation>
    <scope>NUCLEOTIDE SEQUENCE</scope>
    <source>
        <strain evidence="7">KVB221</strain>
    </source>
</reference>
<dbReference type="InterPro" id="IPR018484">
    <property type="entry name" value="FGGY_N"/>
</dbReference>
<sequence>MAEGGLIIGFDIGTTSVKAGLFSIDGTVIDHWGRAYPTERPGPGLVEQDPQHWLDGIRDAIDALLAGRDPASISAVGICSQVNTDVFVDASGKPLAPAIVWQDVRAGAAAAAIDAKITAGDKQAWWGAEMPIGASHVLAKMAWFTQNHPDLWAKTAYVFSPKDFCLFHLTGNAVADPISAFGHVTLDHAYVTDLIARVPGAAERLPQLRAMTDVAGEMRLGSSGRMVPVVTGTMDAWGNLFGCGVFRPGQGMYVSGTSEILALAGSNRIGAPGVVTFPTVDGLVVNAGPTQSGGDSLRWWGKANGVDPLDVPRLAEKADRHDRPILFLPQLEGERAPLWDSEIRGAFIGLDSRTAGPELALAVLEGVALSARHLLGSLTTAAGYRPDRLLYGGGGSRSDLWSQIRADCLGIPLHRFAFADVGCLGAAIMAAVGIGQFATIAEAVPAMTSVERIFEPDATMTPRYDAMFDAYRKAIDALRPIGLIRTDGLVHENNM</sequence>
<organism evidence="7 8">
    <name type="scientific">Rhizobium setariae</name>
    <dbReference type="NCBI Taxonomy" id="2801340"/>
    <lineage>
        <taxon>Bacteria</taxon>
        <taxon>Pseudomonadati</taxon>
        <taxon>Pseudomonadota</taxon>
        <taxon>Alphaproteobacteria</taxon>
        <taxon>Hyphomicrobiales</taxon>
        <taxon>Rhizobiaceae</taxon>
        <taxon>Rhizobium/Agrobacterium group</taxon>
        <taxon>Rhizobium</taxon>
    </lineage>
</organism>
<dbReference type="SUPFAM" id="SSF53067">
    <property type="entry name" value="Actin-like ATPase domain"/>
    <property type="match status" value="2"/>
</dbReference>